<dbReference type="Proteomes" id="UP001056120">
    <property type="component" value="Linkage Group LG08"/>
</dbReference>
<reference evidence="1 2" key="2">
    <citation type="journal article" date="2022" name="Mol. Ecol. Resour.">
        <title>The genomes of chicory, endive, great burdock and yacon provide insights into Asteraceae paleo-polyploidization history and plant inulin production.</title>
        <authorList>
            <person name="Fan W."/>
            <person name="Wang S."/>
            <person name="Wang H."/>
            <person name="Wang A."/>
            <person name="Jiang F."/>
            <person name="Liu H."/>
            <person name="Zhao H."/>
            <person name="Xu D."/>
            <person name="Zhang Y."/>
        </authorList>
    </citation>
    <scope>NUCLEOTIDE SEQUENCE [LARGE SCALE GENOMIC DNA]</scope>
    <source>
        <strain evidence="2">cv. Yunnan</strain>
        <tissue evidence="1">Leaves</tissue>
    </source>
</reference>
<accession>A0ACB9IJ18</accession>
<protein>
    <submittedName>
        <fullName evidence="1">Uncharacterized protein</fullName>
    </submittedName>
</protein>
<name>A0ACB9IJ18_9ASTR</name>
<dbReference type="EMBL" id="CM042025">
    <property type="protein sequence ID" value="KAI3807481.1"/>
    <property type="molecule type" value="Genomic_DNA"/>
</dbReference>
<keyword evidence="2" id="KW-1185">Reference proteome</keyword>
<evidence type="ECO:0000313" key="2">
    <source>
        <dbReference type="Proteomes" id="UP001056120"/>
    </source>
</evidence>
<gene>
    <name evidence="1" type="ORF">L1987_23411</name>
</gene>
<comment type="caution">
    <text evidence="1">The sequence shown here is derived from an EMBL/GenBank/DDBJ whole genome shotgun (WGS) entry which is preliminary data.</text>
</comment>
<organism evidence="1 2">
    <name type="scientific">Smallanthus sonchifolius</name>
    <dbReference type="NCBI Taxonomy" id="185202"/>
    <lineage>
        <taxon>Eukaryota</taxon>
        <taxon>Viridiplantae</taxon>
        <taxon>Streptophyta</taxon>
        <taxon>Embryophyta</taxon>
        <taxon>Tracheophyta</taxon>
        <taxon>Spermatophyta</taxon>
        <taxon>Magnoliopsida</taxon>
        <taxon>eudicotyledons</taxon>
        <taxon>Gunneridae</taxon>
        <taxon>Pentapetalae</taxon>
        <taxon>asterids</taxon>
        <taxon>campanulids</taxon>
        <taxon>Asterales</taxon>
        <taxon>Asteraceae</taxon>
        <taxon>Asteroideae</taxon>
        <taxon>Heliantheae alliance</taxon>
        <taxon>Millerieae</taxon>
        <taxon>Smallanthus</taxon>
    </lineage>
</organism>
<reference evidence="2" key="1">
    <citation type="journal article" date="2022" name="Mol. Ecol. Resour.">
        <title>The genomes of chicory, endive, great burdock and yacon provide insights into Asteraceae palaeo-polyploidization history and plant inulin production.</title>
        <authorList>
            <person name="Fan W."/>
            <person name="Wang S."/>
            <person name="Wang H."/>
            <person name="Wang A."/>
            <person name="Jiang F."/>
            <person name="Liu H."/>
            <person name="Zhao H."/>
            <person name="Xu D."/>
            <person name="Zhang Y."/>
        </authorList>
    </citation>
    <scope>NUCLEOTIDE SEQUENCE [LARGE SCALE GENOMIC DNA]</scope>
    <source>
        <strain evidence="2">cv. Yunnan</strain>
    </source>
</reference>
<sequence>MEAAPATIENSGVSARSNQLPAQLDVNGGGDDGGSIGGGFAEDVERNSGGNRWPKQETLALIRIRSEMDAAFRDSNLKGPLWDEVSRKLSELGFHRNAKKCREKFENVYKYHRRTKEGRTSKSDKIYRFSDQLQALESIHRGAFPPPPALAVKPPQVYVAMSNNPTIPSPYNGAGLDQNNASPISVAAPAGVTMPPPMLNHKRAFPFSQPNQSESTDSGSSSDTSDDEPPHKKRKWEDFFEKLMKELIDKQEELQMKFLDTLDIRERDRVAKEEAWRAQEIAKMNQEHDRLVKERSMVAAKDAAIATFLQKLIGKSVDVVVPVTGDDAREKITDVPQQETPPSPPAHQPSPPPSAAPPPPPPANNLDTGVRGEENATPSRWPKAEIDALITLRSQLDVKYQENVPKGPLWEEISAAMKNLGYHRNAKRCKEKWENINKYYKKIKESNKKRPEDSKTCPYFDQLDALYRRKSTPIIAQSEQQWPPATEKPPPPPVENMEDQGSEEFDDFDDGDEGGACAYEIVSSKVSSI</sequence>
<evidence type="ECO:0000313" key="1">
    <source>
        <dbReference type="EMBL" id="KAI3807481.1"/>
    </source>
</evidence>
<proteinExistence type="predicted"/>